<dbReference type="Pfam" id="PF21082">
    <property type="entry name" value="MS_channel_3rd"/>
    <property type="match status" value="1"/>
</dbReference>
<evidence type="ECO:0000259" key="9">
    <source>
        <dbReference type="Pfam" id="PF00924"/>
    </source>
</evidence>
<feature type="domain" description="Mechanosensitive ion channel MscS" evidence="9">
    <location>
        <begin position="550"/>
        <end position="616"/>
    </location>
</feature>
<dbReference type="Gene3D" id="2.30.30.60">
    <property type="match status" value="1"/>
</dbReference>
<dbReference type="Gene3D" id="1.10.287.1260">
    <property type="match status" value="1"/>
</dbReference>
<proteinExistence type="inferred from homology"/>
<keyword evidence="5 8" id="KW-1133">Transmembrane helix</keyword>
<comment type="similarity">
    <text evidence="2">Belongs to the MscS (TC 1.A.23) family.</text>
</comment>
<keyword evidence="12" id="KW-1185">Reference proteome</keyword>
<gene>
    <name evidence="11" type="ORF">RMSM_06876</name>
</gene>
<organism evidence="11 12">
    <name type="scientific">Rhodopirellula maiorica SM1</name>
    <dbReference type="NCBI Taxonomy" id="1265738"/>
    <lineage>
        <taxon>Bacteria</taxon>
        <taxon>Pseudomonadati</taxon>
        <taxon>Planctomycetota</taxon>
        <taxon>Planctomycetia</taxon>
        <taxon>Pirellulales</taxon>
        <taxon>Pirellulaceae</taxon>
        <taxon>Novipirellula</taxon>
    </lineage>
</organism>
<dbReference type="Proteomes" id="UP000011991">
    <property type="component" value="Unassembled WGS sequence"/>
</dbReference>
<evidence type="ECO:0000256" key="7">
    <source>
        <dbReference type="SAM" id="MobiDB-lite"/>
    </source>
</evidence>
<evidence type="ECO:0000256" key="4">
    <source>
        <dbReference type="ARBA" id="ARBA00022692"/>
    </source>
</evidence>
<feature type="transmembrane region" description="Helical" evidence="8">
    <location>
        <begin position="455"/>
        <end position="484"/>
    </location>
</feature>
<dbReference type="PATRIC" id="fig|1265738.3.peg.6864"/>
<evidence type="ECO:0000256" key="8">
    <source>
        <dbReference type="SAM" id="Phobius"/>
    </source>
</evidence>
<comment type="caution">
    <text evidence="11">The sequence shown here is derived from an EMBL/GenBank/DDBJ whole genome shotgun (WGS) entry which is preliminary data.</text>
</comment>
<evidence type="ECO:0000256" key="1">
    <source>
        <dbReference type="ARBA" id="ARBA00004651"/>
    </source>
</evidence>
<feature type="transmembrane region" description="Helical" evidence="8">
    <location>
        <begin position="426"/>
        <end position="443"/>
    </location>
</feature>
<keyword evidence="3" id="KW-1003">Cell membrane</keyword>
<dbReference type="SUPFAM" id="SSF82689">
    <property type="entry name" value="Mechanosensitive channel protein MscS (YggB), C-terminal domain"/>
    <property type="match status" value="1"/>
</dbReference>
<dbReference type="GO" id="GO:0005886">
    <property type="term" value="C:plasma membrane"/>
    <property type="evidence" value="ECO:0007669"/>
    <property type="project" value="UniProtKB-SubCell"/>
</dbReference>
<dbReference type="SUPFAM" id="SSF82861">
    <property type="entry name" value="Mechanosensitive channel protein MscS (YggB), transmembrane region"/>
    <property type="match status" value="1"/>
</dbReference>
<evidence type="ECO:0000256" key="2">
    <source>
        <dbReference type="ARBA" id="ARBA00008017"/>
    </source>
</evidence>
<dbReference type="SUPFAM" id="SSF50182">
    <property type="entry name" value="Sm-like ribonucleoproteins"/>
    <property type="match status" value="1"/>
</dbReference>
<dbReference type="Gene3D" id="3.30.70.100">
    <property type="match status" value="1"/>
</dbReference>
<feature type="region of interest" description="Disordered" evidence="7">
    <location>
        <begin position="763"/>
        <end position="784"/>
    </location>
</feature>
<protein>
    <submittedName>
        <fullName evidence="11">MscS Mechanosensitive ion channel</fullName>
    </submittedName>
</protein>
<dbReference type="InterPro" id="IPR011066">
    <property type="entry name" value="MscS_channel_C_sf"/>
</dbReference>
<keyword evidence="6 8" id="KW-0472">Membrane</keyword>
<dbReference type="InterPro" id="IPR023408">
    <property type="entry name" value="MscS_beta-dom_sf"/>
</dbReference>
<feature type="transmembrane region" description="Helical" evidence="8">
    <location>
        <begin position="505"/>
        <end position="523"/>
    </location>
</feature>
<dbReference type="InterPro" id="IPR011014">
    <property type="entry name" value="MscS_channel_TM-2"/>
</dbReference>
<feature type="transmembrane region" description="Helical" evidence="8">
    <location>
        <begin position="390"/>
        <end position="414"/>
    </location>
</feature>
<dbReference type="InterPro" id="IPR049278">
    <property type="entry name" value="MS_channel_C"/>
</dbReference>
<dbReference type="GO" id="GO:0008381">
    <property type="term" value="F:mechanosensitive monoatomic ion channel activity"/>
    <property type="evidence" value="ECO:0007669"/>
    <property type="project" value="UniProtKB-ARBA"/>
</dbReference>
<accession>M5R9N7</accession>
<dbReference type="InterPro" id="IPR010920">
    <property type="entry name" value="LSM_dom_sf"/>
</dbReference>
<comment type="subcellular location">
    <subcellularLocation>
        <location evidence="1">Cell membrane</location>
        <topology evidence="1">Multi-pass membrane protein</topology>
    </subcellularLocation>
</comment>
<dbReference type="EMBL" id="ANOG01000984">
    <property type="protein sequence ID" value="EMI16208.1"/>
    <property type="molecule type" value="Genomic_DNA"/>
</dbReference>
<dbReference type="PANTHER" id="PTHR30566">
    <property type="entry name" value="YNAI-RELATED MECHANOSENSITIVE ION CHANNEL"/>
    <property type="match status" value="1"/>
</dbReference>
<dbReference type="PANTHER" id="PTHR30566:SF5">
    <property type="entry name" value="MECHANOSENSITIVE ION CHANNEL PROTEIN 1, MITOCHONDRIAL-RELATED"/>
    <property type="match status" value="1"/>
</dbReference>
<evidence type="ECO:0000256" key="3">
    <source>
        <dbReference type="ARBA" id="ARBA00022475"/>
    </source>
</evidence>
<name>M5R9N7_9BACT</name>
<sequence>MNDAPLARSSIHIICVLFCAFLFCREAGAQGDLQPLKPPDTSSPQATLQSFVKNMQRTYEMFKEEDVHARVHQSAAFMTRAIRCLDLSKVDPKLINEFGERRAVMLMEILDRIELPASETIPNEEQANQQELLRWRIPETEIVIERIAAGPRQGEFLFAADTVRRIPEFYDLVKHLPYREGTVLPGAFVALFDLAPPSLEKATPLKPADTSSPHATLKTFLDNMNTLYEAFKTHGLSPGSAPQRREASSRALRTLDLSDVPSNAVDQVAKETAVLLMEVLDRIEIPPAERIPDATTAERMGLTSWTIPDTQITIARVESGPRQGEFLFTSETIKKTDEYYVLVKHLPYNDGTVLEDAYHVYLQAPGPMIPVSWILDMPPWLKQIKLGQPLWKWFAVIIMLLLLAAGLVLSFRIGSRRHESDPRAPFYKRVLFPIGGLFLAWLTELAVDQIQPGQGVVVFTSVLTTLLASFSLLWFIVIASHAISESIVATPRIDSKGIDAQLVRLVFRVVNLVAFVLIILYTASNLGFPLTPVLAGLGVGGLAVALATQNSLEDLIGGINLFMDRPIRVGELCRFGDRIGRVEEIGLRSTRVRSFNDTVITIPNSAFSKMELENFARRRKIWYHPRIQLAKDITADQVRYVLVEVRKVLYAHPKVDPNPARVRFAEFGAYSLDLDIFAYVDVTEFGEFLGVAEDLNLRIMDIVKEAGASLAVPIQRTFIERAATPEEDLAEQTEQTVQQWRENDQLYLPSFSESAVAELRNTLDFPPKGAPNKGRDDPQNNGRC</sequence>
<evidence type="ECO:0000313" key="11">
    <source>
        <dbReference type="EMBL" id="EMI16208.1"/>
    </source>
</evidence>
<dbReference type="InterPro" id="IPR006685">
    <property type="entry name" value="MscS_channel_2nd"/>
</dbReference>
<evidence type="ECO:0000256" key="6">
    <source>
        <dbReference type="ARBA" id="ARBA00023136"/>
    </source>
</evidence>
<evidence type="ECO:0000256" key="5">
    <source>
        <dbReference type="ARBA" id="ARBA00022989"/>
    </source>
</evidence>
<feature type="domain" description="Mechanosensitive ion channel MscS C-terminal" evidence="10">
    <location>
        <begin position="636"/>
        <end position="709"/>
    </location>
</feature>
<evidence type="ECO:0000259" key="10">
    <source>
        <dbReference type="Pfam" id="PF21082"/>
    </source>
</evidence>
<dbReference type="AlphaFoldDB" id="M5R9N7"/>
<evidence type="ECO:0000313" key="12">
    <source>
        <dbReference type="Proteomes" id="UP000011991"/>
    </source>
</evidence>
<dbReference type="Pfam" id="PF00924">
    <property type="entry name" value="MS_channel_2nd"/>
    <property type="match status" value="1"/>
</dbReference>
<keyword evidence="4 8" id="KW-0812">Transmembrane</keyword>
<reference evidence="11 12" key="1">
    <citation type="journal article" date="2013" name="Mar. Genomics">
        <title>Expression of sulfatases in Rhodopirellula baltica and the diversity of sulfatases in the genus Rhodopirellula.</title>
        <authorList>
            <person name="Wegner C.E."/>
            <person name="Richter-Heitmann T."/>
            <person name="Klindworth A."/>
            <person name="Klockow C."/>
            <person name="Richter M."/>
            <person name="Achstetter T."/>
            <person name="Glockner F.O."/>
            <person name="Harder J."/>
        </authorList>
    </citation>
    <scope>NUCLEOTIDE SEQUENCE [LARGE SCALE GENOMIC DNA]</scope>
    <source>
        <strain evidence="11 12">SM1</strain>
    </source>
</reference>